<evidence type="ECO:0000259" key="2">
    <source>
        <dbReference type="Pfam" id="PF10648"/>
    </source>
</evidence>
<dbReference type="Proteomes" id="UP000027602">
    <property type="component" value="Chromosome"/>
</dbReference>
<feature type="signal peptide" evidence="1">
    <location>
        <begin position="1"/>
        <end position="22"/>
    </location>
</feature>
<name>I3E7L9_BACMM</name>
<dbReference type="InterPro" id="IPR018911">
    <property type="entry name" value="Gmad2_Ig-like_dom"/>
</dbReference>
<reference evidence="3 4" key="1">
    <citation type="journal article" date="2015" name="BMC Genomics">
        <title>Transcriptome analysis of thermophilic methylotrophic Bacillus methanolicus MGA3 using RNA-sequencing provides detailed insights into its previously uncharted transcriptional landscape.</title>
        <authorList>
            <person name="Irla M."/>
            <person name="Neshat A."/>
            <person name="Brautaset T."/>
            <person name="Ruckert C."/>
            <person name="Kalinowski J."/>
            <person name="Wendisch V.F."/>
        </authorList>
    </citation>
    <scope>NUCLEOTIDE SEQUENCE [LARGE SCALE GENOMIC DNA]</scope>
    <source>
        <strain evidence="4">MGA3 / ATCC 53907</strain>
    </source>
</reference>
<feature type="domain" description="Bacterial spore germination immunoglobulin-like" evidence="2">
    <location>
        <begin position="45"/>
        <end position="117"/>
    </location>
</feature>
<evidence type="ECO:0000313" key="3">
    <source>
        <dbReference type="EMBL" id="AIE59315.1"/>
    </source>
</evidence>
<feature type="chain" id="PRO_5003670728" description="Bacterial spore germination immunoglobulin-like domain-containing protein" evidence="1">
    <location>
        <begin position="23"/>
        <end position="135"/>
    </location>
</feature>
<accession>I3E7L9</accession>
<dbReference type="Pfam" id="PF10648">
    <property type="entry name" value="Gmad2"/>
    <property type="match status" value="1"/>
</dbReference>
<dbReference type="KEGG" id="bmet:BMMGA3_04375"/>
<evidence type="ECO:0000313" key="4">
    <source>
        <dbReference type="Proteomes" id="UP000027602"/>
    </source>
</evidence>
<dbReference type="RefSeq" id="WP_004433544.1">
    <property type="nucleotide sequence ID" value="NZ_ADWW01000002.1"/>
</dbReference>
<keyword evidence="4" id="KW-1185">Reference proteome</keyword>
<organism evidence="3 4">
    <name type="scientific">Bacillus methanolicus (strain MGA3 / ATCC 53907)</name>
    <dbReference type="NCBI Taxonomy" id="796606"/>
    <lineage>
        <taxon>Bacteria</taxon>
        <taxon>Bacillati</taxon>
        <taxon>Bacillota</taxon>
        <taxon>Bacilli</taxon>
        <taxon>Bacillales</taxon>
        <taxon>Bacillaceae</taxon>
        <taxon>Bacillus</taxon>
    </lineage>
</organism>
<proteinExistence type="predicted"/>
<dbReference type="AlphaFoldDB" id="I3E7L9"/>
<dbReference type="OrthoDB" id="1357684at2"/>
<protein>
    <recommendedName>
        <fullName evidence="2">Bacterial spore germination immunoglobulin-like domain-containing protein</fullName>
    </recommendedName>
</protein>
<dbReference type="EMBL" id="CP007739">
    <property type="protein sequence ID" value="AIE59315.1"/>
    <property type="molecule type" value="Genomic_DNA"/>
</dbReference>
<evidence type="ECO:0000256" key="1">
    <source>
        <dbReference type="SAM" id="SignalP"/>
    </source>
</evidence>
<dbReference type="STRING" id="796606.BMMGA3_04375"/>
<dbReference type="HOGENOM" id="CLU_1881601_0_0_9"/>
<keyword evidence="1" id="KW-0732">Signal</keyword>
<gene>
    <name evidence="3" type="ORF">BMMGA3_04375</name>
</gene>
<sequence length="135" mass="15506">MKRLFLLLGLLLLLFLPGKMYAMESQNVADNPVFRNVKVSGEKGHYKVSGEARPIKGLFYYSVEDGHNEFISETVRAHKTKFPKWAPFSISIDIDKSKLPVNASLILNLYERSKKDKSIIHSYPVLLEQFYPQES</sequence>